<keyword evidence="3" id="KW-0810">Translation regulation</keyword>
<dbReference type="InterPro" id="IPR029060">
    <property type="entry name" value="PIN-like_dom_sf"/>
</dbReference>
<dbReference type="SUPFAM" id="SSF88723">
    <property type="entry name" value="PIN domain-like"/>
    <property type="match status" value="1"/>
</dbReference>
<dbReference type="PANTHER" id="PTHR11081">
    <property type="entry name" value="FLAP ENDONUCLEASE FAMILY MEMBER"/>
    <property type="match status" value="1"/>
</dbReference>
<dbReference type="Pfam" id="PF12247">
    <property type="entry name" value="MKT1_N"/>
    <property type="match status" value="1"/>
</dbReference>
<dbReference type="EMBL" id="ALBS01000290">
    <property type="protein sequence ID" value="EJT46483.1"/>
    <property type="molecule type" value="Genomic_DNA"/>
</dbReference>
<sequence length="988" mass="109830">MEDRVVKISAVALIKMYEIMGVMYGRVRDHAFWITDAAALPVQGTETRVNAGNEFQESNKTVGKNDLLRGWYHSQGYTPPASGSSEYQTIPLDKIEDFGAYANSYYPLKVEIYKTKTDEKLLDLLWNKYWVATLSQGQILTSRAYTTSQIKDLNAKLNSAGSRLGEQHAALKIKNSDAKDKKQEDSVEIAPTAISGPAADARVPPEHLMIPSLDHCLPQPHSKPAPSPRHLGLYSSAAGCCPVIASTSVIRDARHARSQPRWKLAQTAPLSALAGTRLGIDVTYYVKQLLQDADQREPLIASTGGLPLSLANRIESDLRQLDKAGIKPVFVFSGLPLTSRPPTKGTNNQAERENMVKNEAWSYYEDGQVDRAVVALTQVRGGQWVDVQDVVRLILRAFKHRFVEYVIAPYLASAQLAYLLRHPKGYIHAMWSDSEALLWTVDKVITNIDWSGTFTFYEKSRILSDLGMTADQFLDLGLLAGCSLCRTFPPIADTFSIRSAIDLIRQYKTGIVTCQAWRESPAVKASNYGEVFMRARLAVKYSLILTTEGACVPLPLVVPPPNAVITPADIPSDLDEIFSPRLPDELYFFICRGMVAANLVGYLATGVIDERQPLADSPEYRRFIKDIITEGATSPLAHPTNPQSAHYYFDPAFAPVMGTAVPITDPLTQSLVEKCATWKVPHHVLVDELRRQSLCIGTLEKDETIAYTKKEKAAKILEKKDEIVANIIWRFLDVRGHHQTVMGKAFHAACNSARVTDKLQEPIYIILELLRAGVVHGHRFGGPNAPVLSGGPSFGTDEEQSNTLLIMRVLSAIPLNFRWSGPLSRELLVFNSFVKSTTKALRHLLEAINVHILLSGDARRMRDDYLDMCISLPFQVDVNTGFGILAKTYLDAATFHYGDTITAENAQTDEVKQAKKAALEFVDQAFTGVKAPTHEVERGFRFWDAIMVAIRTLNQEQGPNPTVANTVIQPDVIEQFERADKWLEPMRP</sequence>
<organism evidence="6 7">
    <name type="scientific">Trichosporon asahii var. asahii (strain ATCC 90039 / CBS 2479 / JCM 2466 / KCTC 7840 / NBRC 103889/ NCYC 2677 / UAMH 7654)</name>
    <name type="common">Yeast</name>
    <dbReference type="NCBI Taxonomy" id="1186058"/>
    <lineage>
        <taxon>Eukaryota</taxon>
        <taxon>Fungi</taxon>
        <taxon>Dikarya</taxon>
        <taxon>Basidiomycota</taxon>
        <taxon>Agaricomycotina</taxon>
        <taxon>Tremellomycetes</taxon>
        <taxon>Trichosporonales</taxon>
        <taxon>Trichosporonaceae</taxon>
        <taxon>Trichosporon</taxon>
    </lineage>
</organism>
<dbReference type="SMART" id="SM00484">
    <property type="entry name" value="XPGI"/>
    <property type="match status" value="1"/>
</dbReference>
<evidence type="ECO:0000313" key="7">
    <source>
        <dbReference type="Proteomes" id="UP000002748"/>
    </source>
</evidence>
<dbReference type="Pfam" id="PF01398">
    <property type="entry name" value="JAB"/>
    <property type="match status" value="1"/>
</dbReference>
<dbReference type="GO" id="GO:0004518">
    <property type="term" value="F:nuclease activity"/>
    <property type="evidence" value="ECO:0007669"/>
    <property type="project" value="InterPro"/>
</dbReference>
<dbReference type="Gene3D" id="3.40.50.1010">
    <property type="entry name" value="5'-nuclease"/>
    <property type="match status" value="1"/>
</dbReference>
<dbReference type="OrthoDB" id="17262at2759"/>
<dbReference type="GO" id="GO:0006974">
    <property type="term" value="P:DNA damage response"/>
    <property type="evidence" value="ECO:0007669"/>
    <property type="project" value="UniProtKB-ARBA"/>
</dbReference>
<dbReference type="InterPro" id="IPR006084">
    <property type="entry name" value="XPG/Rad2"/>
</dbReference>
<dbReference type="PANTHER" id="PTHR11081:SF32">
    <property type="entry name" value="POST-TRANSCRIPTIONAL REGULATOR MKT1"/>
    <property type="match status" value="1"/>
</dbReference>
<comment type="similarity">
    <text evidence="4">Belongs to the XPG/RAD2 endonuclease family.</text>
</comment>
<dbReference type="CDD" id="cd09858">
    <property type="entry name" value="PIN_MKT1"/>
    <property type="match status" value="1"/>
</dbReference>
<name>J5QBL2_TRIAS</name>
<gene>
    <name evidence="6" type="ORF">A1Q1_04915</name>
</gene>
<feature type="domain" description="XPG-I" evidence="5">
    <location>
        <begin position="399"/>
        <end position="468"/>
    </location>
</feature>
<dbReference type="GO" id="GO:0008237">
    <property type="term" value="F:metallopeptidase activity"/>
    <property type="evidence" value="ECO:0007669"/>
    <property type="project" value="InterPro"/>
</dbReference>
<proteinExistence type="inferred from homology"/>
<dbReference type="InterPro" id="IPR022040">
    <property type="entry name" value="MKT1_N"/>
</dbReference>
<dbReference type="CDD" id="cd09902">
    <property type="entry name" value="H3TH_MKT1"/>
    <property type="match status" value="1"/>
</dbReference>
<reference evidence="6 7" key="1">
    <citation type="journal article" date="2012" name="Eukaryot. Cell">
        <title>Draft genome sequence of CBS 2479, the standard type strain of Trichosporon asahii.</title>
        <authorList>
            <person name="Yang R.Y."/>
            <person name="Li H.T."/>
            <person name="Zhu H."/>
            <person name="Zhou G.P."/>
            <person name="Wang M."/>
            <person name="Wang L."/>
        </authorList>
    </citation>
    <scope>NUCLEOTIDE SEQUENCE [LARGE SCALE GENOMIC DNA]</scope>
    <source>
        <strain evidence="7">ATCC 90039 / CBS 2479 / JCM 2466 / KCTC 7840 / NCYC 2677 / UAMH 7654</strain>
    </source>
</reference>
<dbReference type="Pfam" id="PF18323">
    <property type="entry name" value="CSN5_C"/>
    <property type="match status" value="1"/>
</dbReference>
<dbReference type="HOGENOM" id="CLU_302103_0_0_1"/>
<accession>J5QBL2</accession>
<evidence type="ECO:0000259" key="5">
    <source>
        <dbReference type="SMART" id="SM00484"/>
    </source>
</evidence>
<dbReference type="VEuPathDB" id="FungiDB:A1Q1_04915"/>
<dbReference type="Pfam" id="PF00867">
    <property type="entry name" value="XPG_I"/>
    <property type="match status" value="1"/>
</dbReference>
<dbReference type="RefSeq" id="XP_014177197.1">
    <property type="nucleotide sequence ID" value="XM_014321722.1"/>
</dbReference>
<dbReference type="InterPro" id="IPR037314">
    <property type="entry name" value="MKT1_H3TH"/>
</dbReference>
<dbReference type="InterPro" id="IPR006085">
    <property type="entry name" value="XPG_DNA_repair_N"/>
</dbReference>
<dbReference type="InterPro" id="IPR040961">
    <property type="entry name" value="CSN5_C"/>
</dbReference>
<dbReference type="Pfam" id="PF12246">
    <property type="entry name" value="MKT1_C"/>
    <property type="match status" value="1"/>
</dbReference>
<dbReference type="Proteomes" id="UP000002748">
    <property type="component" value="Unassembled WGS sequence"/>
</dbReference>
<evidence type="ECO:0000256" key="4">
    <source>
        <dbReference type="ARBA" id="ARBA00024023"/>
    </source>
</evidence>
<dbReference type="PRINTS" id="PR00853">
    <property type="entry name" value="XPGRADSUPER"/>
</dbReference>
<dbReference type="InterPro" id="IPR006086">
    <property type="entry name" value="XPG-I_dom"/>
</dbReference>
<protein>
    <recommendedName>
        <fullName evidence="2">COP9 signalosome complex subunit 5</fullName>
    </recommendedName>
</protein>
<dbReference type="GO" id="GO:0006417">
    <property type="term" value="P:regulation of translation"/>
    <property type="evidence" value="ECO:0007669"/>
    <property type="project" value="UniProtKB-KW"/>
</dbReference>
<evidence type="ECO:0000256" key="3">
    <source>
        <dbReference type="ARBA" id="ARBA00022845"/>
    </source>
</evidence>
<evidence type="ECO:0000256" key="1">
    <source>
        <dbReference type="ARBA" id="ARBA00011098"/>
    </source>
</evidence>
<dbReference type="AlphaFoldDB" id="J5QBL2"/>
<dbReference type="Pfam" id="PF00752">
    <property type="entry name" value="XPG_N"/>
    <property type="match status" value="1"/>
</dbReference>
<dbReference type="InterPro" id="IPR022039">
    <property type="entry name" value="MKT1_C"/>
</dbReference>
<comment type="subunit">
    <text evidence="1">Component of the COP9 signalosome (CSN) complex.</text>
</comment>
<dbReference type="KEGG" id="tasa:A1Q1_04915"/>
<dbReference type="GO" id="GO:0003730">
    <property type="term" value="F:mRNA 3'-UTR binding"/>
    <property type="evidence" value="ECO:0007669"/>
    <property type="project" value="TreeGrafter"/>
</dbReference>
<comment type="caution">
    <text evidence="6">The sequence shown here is derived from an EMBL/GenBank/DDBJ whole genome shotgun (WGS) entry which is preliminary data.</text>
</comment>
<dbReference type="InterPro" id="IPR000555">
    <property type="entry name" value="JAMM/MPN+_dom"/>
</dbReference>
<dbReference type="GeneID" id="25988427"/>
<evidence type="ECO:0000313" key="6">
    <source>
        <dbReference type="EMBL" id="EJT46483.1"/>
    </source>
</evidence>
<evidence type="ECO:0000256" key="2">
    <source>
        <dbReference type="ARBA" id="ARBA00014880"/>
    </source>
</evidence>
<dbReference type="Gene3D" id="3.40.140.10">
    <property type="entry name" value="Cytidine Deaminase, domain 2"/>
    <property type="match status" value="2"/>
</dbReference>